<dbReference type="OrthoDB" id="68611at2759"/>
<organism evidence="2 3">
    <name type="scientific">Aquilegia coerulea</name>
    <name type="common">Rocky mountain columbine</name>
    <dbReference type="NCBI Taxonomy" id="218851"/>
    <lineage>
        <taxon>Eukaryota</taxon>
        <taxon>Viridiplantae</taxon>
        <taxon>Streptophyta</taxon>
        <taxon>Embryophyta</taxon>
        <taxon>Tracheophyta</taxon>
        <taxon>Spermatophyta</taxon>
        <taxon>Magnoliopsida</taxon>
        <taxon>Ranunculales</taxon>
        <taxon>Ranunculaceae</taxon>
        <taxon>Thalictroideae</taxon>
        <taxon>Aquilegia</taxon>
    </lineage>
</organism>
<sequence length="85" mass="9542">MQFMLCKEYVLPTIFIFWVLGHARFSITTILFVVMFSTFVVVLPESTHAVAKRIALAQIVILYSITSVDGVHTRAHITSSCPHCS</sequence>
<name>A0A2G5DDI1_AQUCA</name>
<dbReference type="STRING" id="218851.A0A2G5DDI1"/>
<keyword evidence="1" id="KW-0812">Transmembrane</keyword>
<reference evidence="2 3" key="1">
    <citation type="submission" date="2017-09" db="EMBL/GenBank/DDBJ databases">
        <title>WGS assembly of Aquilegia coerulea Goldsmith.</title>
        <authorList>
            <person name="Hodges S."/>
            <person name="Kramer E."/>
            <person name="Nordborg M."/>
            <person name="Tomkins J."/>
            <person name="Borevitz J."/>
            <person name="Derieg N."/>
            <person name="Yan J."/>
            <person name="Mihaltcheva S."/>
            <person name="Hayes R.D."/>
            <person name="Rokhsar D."/>
        </authorList>
    </citation>
    <scope>NUCLEOTIDE SEQUENCE [LARGE SCALE GENOMIC DNA]</scope>
    <source>
        <strain evidence="3">cv. Goldsmith</strain>
    </source>
</reference>
<evidence type="ECO:0000313" key="3">
    <source>
        <dbReference type="Proteomes" id="UP000230069"/>
    </source>
</evidence>
<keyword evidence="1" id="KW-0472">Membrane</keyword>
<protein>
    <submittedName>
        <fullName evidence="2">Uncharacterized protein</fullName>
    </submittedName>
</protein>
<dbReference type="Proteomes" id="UP000230069">
    <property type="component" value="Unassembled WGS sequence"/>
</dbReference>
<evidence type="ECO:0000313" key="2">
    <source>
        <dbReference type="EMBL" id="PIA41524.1"/>
    </source>
</evidence>
<keyword evidence="3" id="KW-1185">Reference proteome</keyword>
<feature type="transmembrane region" description="Helical" evidence="1">
    <location>
        <begin position="15"/>
        <end position="43"/>
    </location>
</feature>
<keyword evidence="1" id="KW-1133">Transmembrane helix</keyword>
<dbReference type="EMBL" id="KZ305039">
    <property type="protein sequence ID" value="PIA41524.1"/>
    <property type="molecule type" value="Genomic_DNA"/>
</dbReference>
<gene>
    <name evidence="2" type="ORF">AQUCO_02200150v1</name>
</gene>
<proteinExistence type="predicted"/>
<dbReference type="AlphaFoldDB" id="A0A2G5DDI1"/>
<dbReference type="InParanoid" id="A0A2G5DDI1"/>
<evidence type="ECO:0000256" key="1">
    <source>
        <dbReference type="SAM" id="Phobius"/>
    </source>
</evidence>
<accession>A0A2G5DDI1</accession>